<dbReference type="AlphaFoldDB" id="A0A0A9AE31"/>
<reference evidence="2" key="2">
    <citation type="journal article" date="2015" name="Data Brief">
        <title>Shoot transcriptome of the giant reed, Arundo donax.</title>
        <authorList>
            <person name="Barrero R.A."/>
            <person name="Guerrero F.D."/>
            <person name="Moolhuijzen P."/>
            <person name="Goolsby J.A."/>
            <person name="Tidwell J."/>
            <person name="Bellgard S.E."/>
            <person name="Bellgard M.I."/>
        </authorList>
    </citation>
    <scope>NUCLEOTIDE SEQUENCE</scope>
    <source>
        <tissue evidence="2">Shoot tissue taken approximately 20 cm above the soil surface</tissue>
    </source>
</reference>
<protein>
    <submittedName>
        <fullName evidence="2">Uncharacterized protein</fullName>
    </submittedName>
</protein>
<name>A0A0A9AE31_ARUDO</name>
<accession>A0A0A9AE31</accession>
<evidence type="ECO:0000313" key="2">
    <source>
        <dbReference type="EMBL" id="JAD49396.1"/>
    </source>
</evidence>
<dbReference type="EMBL" id="GBRH01248499">
    <property type="protein sequence ID" value="JAD49396.1"/>
    <property type="molecule type" value="Transcribed_RNA"/>
</dbReference>
<feature type="region of interest" description="Disordered" evidence="1">
    <location>
        <begin position="1"/>
        <end position="27"/>
    </location>
</feature>
<proteinExistence type="predicted"/>
<feature type="compositionally biased region" description="Basic and acidic residues" evidence="1">
    <location>
        <begin position="9"/>
        <end position="20"/>
    </location>
</feature>
<organism evidence="2">
    <name type="scientific">Arundo donax</name>
    <name type="common">Giant reed</name>
    <name type="synonym">Donax arundinaceus</name>
    <dbReference type="NCBI Taxonomy" id="35708"/>
    <lineage>
        <taxon>Eukaryota</taxon>
        <taxon>Viridiplantae</taxon>
        <taxon>Streptophyta</taxon>
        <taxon>Embryophyta</taxon>
        <taxon>Tracheophyta</taxon>
        <taxon>Spermatophyta</taxon>
        <taxon>Magnoliopsida</taxon>
        <taxon>Liliopsida</taxon>
        <taxon>Poales</taxon>
        <taxon>Poaceae</taxon>
        <taxon>PACMAD clade</taxon>
        <taxon>Arundinoideae</taxon>
        <taxon>Arundineae</taxon>
        <taxon>Arundo</taxon>
    </lineage>
</organism>
<sequence>MGAENEEGSEGKREGGKEAQSEAEGNS</sequence>
<reference evidence="2" key="1">
    <citation type="submission" date="2014-09" db="EMBL/GenBank/DDBJ databases">
        <authorList>
            <person name="Magalhaes I.L.F."/>
            <person name="Oliveira U."/>
            <person name="Santos F.R."/>
            <person name="Vidigal T.H.D.A."/>
            <person name="Brescovit A.D."/>
            <person name="Santos A.J."/>
        </authorList>
    </citation>
    <scope>NUCLEOTIDE SEQUENCE</scope>
    <source>
        <tissue evidence="2">Shoot tissue taken approximately 20 cm above the soil surface</tissue>
    </source>
</reference>
<evidence type="ECO:0000256" key="1">
    <source>
        <dbReference type="SAM" id="MobiDB-lite"/>
    </source>
</evidence>